<feature type="coiled-coil region" evidence="3">
    <location>
        <begin position="188"/>
        <end position="260"/>
    </location>
</feature>
<protein>
    <submittedName>
        <fullName evidence="9">Secretion protein HlyD</fullName>
    </submittedName>
</protein>
<dbReference type="InterPro" id="IPR058627">
    <property type="entry name" value="MdtA-like_C"/>
</dbReference>
<dbReference type="InterPro" id="IPR006143">
    <property type="entry name" value="RND_pump_MFP"/>
</dbReference>
<evidence type="ECO:0000313" key="10">
    <source>
        <dbReference type="Proteomes" id="UP000271624"/>
    </source>
</evidence>
<dbReference type="PRINTS" id="PR01490">
    <property type="entry name" value="RTXTOXIND"/>
</dbReference>
<feature type="domain" description="Multidrug resistance protein MdtA-like C-terminal permuted SH3" evidence="8">
    <location>
        <begin position="427"/>
        <end position="487"/>
    </location>
</feature>
<dbReference type="GO" id="GO:0019898">
    <property type="term" value="C:extrinsic component of membrane"/>
    <property type="evidence" value="ECO:0007669"/>
    <property type="project" value="InterPro"/>
</dbReference>
<dbReference type="Pfam" id="PF25967">
    <property type="entry name" value="RND-MFP_C"/>
    <property type="match status" value="1"/>
</dbReference>
<name>A0A3S1J0B8_9CYAN</name>
<keyword evidence="5" id="KW-0812">Transmembrane</keyword>
<proteinExistence type="inferred from homology"/>
<dbReference type="PANTHER" id="PTHR30469:SF15">
    <property type="entry name" value="HLYD FAMILY OF SECRETION PROTEINS"/>
    <property type="match status" value="1"/>
</dbReference>
<evidence type="ECO:0000256" key="3">
    <source>
        <dbReference type="SAM" id="Coils"/>
    </source>
</evidence>
<keyword evidence="2 3" id="KW-0175">Coiled coil</keyword>
<dbReference type="Gene3D" id="1.10.287.470">
    <property type="entry name" value="Helix hairpin bin"/>
    <property type="match status" value="2"/>
</dbReference>
<dbReference type="RefSeq" id="WP_127081971.1">
    <property type="nucleotide sequence ID" value="NZ_RSCL01000008.1"/>
</dbReference>
<dbReference type="Proteomes" id="UP000271624">
    <property type="component" value="Unassembled WGS sequence"/>
</dbReference>
<dbReference type="PANTHER" id="PTHR30469">
    <property type="entry name" value="MULTIDRUG RESISTANCE PROTEIN MDTA"/>
    <property type="match status" value="1"/>
</dbReference>
<dbReference type="InterPro" id="IPR030190">
    <property type="entry name" value="MacA_alpha-hairpin_sf"/>
</dbReference>
<dbReference type="InterPro" id="IPR058792">
    <property type="entry name" value="Beta-barrel_RND_2"/>
</dbReference>
<comment type="caution">
    <text evidence="9">The sequence shown here is derived from an EMBL/GenBank/DDBJ whole genome shotgun (WGS) entry which is preliminary data.</text>
</comment>
<dbReference type="Gene3D" id="2.40.30.170">
    <property type="match status" value="1"/>
</dbReference>
<gene>
    <name evidence="9" type="ORF">DSM106972_034960</name>
</gene>
<dbReference type="GO" id="GO:1990961">
    <property type="term" value="P:xenobiotic detoxification by transmembrane export across the plasma membrane"/>
    <property type="evidence" value="ECO:0007669"/>
    <property type="project" value="InterPro"/>
</dbReference>
<dbReference type="Gene3D" id="2.40.50.100">
    <property type="match status" value="2"/>
</dbReference>
<keyword evidence="5" id="KW-0472">Membrane</keyword>
<feature type="transmembrane region" description="Helical" evidence="5">
    <location>
        <begin position="33"/>
        <end position="52"/>
    </location>
</feature>
<evidence type="ECO:0000256" key="5">
    <source>
        <dbReference type="SAM" id="Phobius"/>
    </source>
</evidence>
<dbReference type="Gene3D" id="6.10.140.1990">
    <property type="match status" value="1"/>
</dbReference>
<reference evidence="9" key="2">
    <citation type="journal article" date="2019" name="Genome Biol. Evol.">
        <title>Day and night: Metabolic profiles and evolutionary relationships of six axenic non-marine cyanobacteria.</title>
        <authorList>
            <person name="Will S.E."/>
            <person name="Henke P."/>
            <person name="Boedeker C."/>
            <person name="Huang S."/>
            <person name="Brinkmann H."/>
            <person name="Rohde M."/>
            <person name="Jarek M."/>
            <person name="Friedl T."/>
            <person name="Seufert S."/>
            <person name="Schumacher M."/>
            <person name="Overmann J."/>
            <person name="Neumann-Schaal M."/>
            <person name="Petersen J."/>
        </authorList>
    </citation>
    <scope>NUCLEOTIDE SEQUENCE [LARGE SCALE GENOMIC DNA]</scope>
    <source>
        <strain evidence="9">PCC 7102</strain>
    </source>
</reference>
<reference evidence="9" key="1">
    <citation type="submission" date="2018-12" db="EMBL/GenBank/DDBJ databases">
        <authorList>
            <person name="Will S."/>
            <person name="Neumann-Schaal M."/>
            <person name="Henke P."/>
        </authorList>
    </citation>
    <scope>NUCLEOTIDE SEQUENCE</scope>
    <source>
        <strain evidence="9">PCC 7102</strain>
    </source>
</reference>
<dbReference type="EMBL" id="RSCL01000008">
    <property type="protein sequence ID" value="RUT05489.1"/>
    <property type="molecule type" value="Genomic_DNA"/>
</dbReference>
<dbReference type="GO" id="GO:1990281">
    <property type="term" value="C:efflux pump complex"/>
    <property type="evidence" value="ECO:0007669"/>
    <property type="project" value="TreeGrafter"/>
</dbReference>
<dbReference type="GO" id="GO:1990195">
    <property type="term" value="C:macrolide transmembrane transporter complex"/>
    <property type="evidence" value="ECO:0007669"/>
    <property type="project" value="InterPro"/>
</dbReference>
<evidence type="ECO:0000256" key="1">
    <source>
        <dbReference type="ARBA" id="ARBA00009477"/>
    </source>
</evidence>
<feature type="region of interest" description="Disordered" evidence="4">
    <location>
        <begin position="1"/>
        <end position="28"/>
    </location>
</feature>
<comment type="similarity">
    <text evidence="1">Belongs to the membrane fusion protein (MFP) (TC 8.A.1) family.</text>
</comment>
<evidence type="ECO:0000259" key="7">
    <source>
        <dbReference type="Pfam" id="PF25954"/>
    </source>
</evidence>
<dbReference type="Gene3D" id="2.40.420.20">
    <property type="match status" value="1"/>
</dbReference>
<accession>A0A3S1J0B8</accession>
<dbReference type="GO" id="GO:0015562">
    <property type="term" value="F:efflux transmembrane transporter activity"/>
    <property type="evidence" value="ECO:0007669"/>
    <property type="project" value="TreeGrafter"/>
</dbReference>
<dbReference type="InterPro" id="IPR058624">
    <property type="entry name" value="MdtA-like_HH"/>
</dbReference>
<keyword evidence="5" id="KW-1133">Transmembrane helix</keyword>
<dbReference type="Pfam" id="PF25876">
    <property type="entry name" value="HH_MFP_RND"/>
    <property type="match status" value="1"/>
</dbReference>
<sequence length="501" mass="53238">MGEESFSELEVRKPISVDEEDWHSEPPRPKRGWLTPLMLGLGMGIIIALGGIRAFSQRPGAMPQAKQVAASTSVAPSMTVTLAQAETTRIARTLPVTGNIAARDLTPVLPQSNGLQVKQVLVDIGDFVKAGQVMAVLDNSVIQDQIRQARADIESRQADVSSKQADVISRQAAVEAAQAAVASAQAVVQQRQADLGQARARLNDAQRNVTRNQQLFAQGAISRQALDTLETTLATAREAVRQSEANIRNAQANVATAQANVGSATAAVRIAEAGTSSAIASVKSNNARLEQIKTQLSQTVVRAPVSGYIAEKLVRVGDVTGVPPQSQIGTVVGGSQKLFSIVQDGKLELQAQVPEVQLPQVRIGASVQVTSDRDNRVRLIGTVREIEPVVNQQRREATVRIDLPPTNLLKPGMFATGEINTSTAIGVAVPQKAVQPQSDGSAIVFILMGEDKVKAQKVQVGEILNNNRIEIKDGLKVGDKVVIDGAGYIKDGDTVRVATNS</sequence>
<dbReference type="GO" id="GO:0030313">
    <property type="term" value="C:cell envelope"/>
    <property type="evidence" value="ECO:0007669"/>
    <property type="project" value="UniProtKB-SubCell"/>
</dbReference>
<keyword evidence="10" id="KW-1185">Reference proteome</keyword>
<evidence type="ECO:0000259" key="6">
    <source>
        <dbReference type="Pfam" id="PF25876"/>
    </source>
</evidence>
<organism evidence="9 10">
    <name type="scientific">Dulcicalothrix desertica PCC 7102</name>
    <dbReference type="NCBI Taxonomy" id="232991"/>
    <lineage>
        <taxon>Bacteria</taxon>
        <taxon>Bacillati</taxon>
        <taxon>Cyanobacteriota</taxon>
        <taxon>Cyanophyceae</taxon>
        <taxon>Nostocales</taxon>
        <taxon>Calotrichaceae</taxon>
        <taxon>Dulcicalothrix</taxon>
    </lineage>
</organism>
<dbReference type="OrthoDB" id="264111at2"/>
<evidence type="ECO:0000259" key="8">
    <source>
        <dbReference type="Pfam" id="PF25967"/>
    </source>
</evidence>
<dbReference type="NCBIfam" id="TIGR01730">
    <property type="entry name" value="RND_mfp"/>
    <property type="match status" value="1"/>
</dbReference>
<dbReference type="Pfam" id="PF25954">
    <property type="entry name" value="Beta-barrel_RND_2"/>
    <property type="match status" value="1"/>
</dbReference>
<evidence type="ECO:0000256" key="2">
    <source>
        <dbReference type="ARBA" id="ARBA00023054"/>
    </source>
</evidence>
<feature type="domain" description="Multidrug resistance protein MdtA-like alpha-helical hairpin" evidence="6">
    <location>
        <begin position="189"/>
        <end position="260"/>
    </location>
</feature>
<dbReference type="SUPFAM" id="SSF111369">
    <property type="entry name" value="HlyD-like secretion proteins"/>
    <property type="match status" value="3"/>
</dbReference>
<dbReference type="AlphaFoldDB" id="A0A3S1J0B8"/>
<feature type="domain" description="CusB-like beta-barrel" evidence="7">
    <location>
        <begin position="349"/>
        <end position="421"/>
    </location>
</feature>
<evidence type="ECO:0000256" key="4">
    <source>
        <dbReference type="SAM" id="MobiDB-lite"/>
    </source>
</evidence>
<evidence type="ECO:0000313" key="9">
    <source>
        <dbReference type="EMBL" id="RUT05489.1"/>
    </source>
</evidence>